<proteinExistence type="predicted"/>
<evidence type="ECO:0000313" key="1">
    <source>
        <dbReference type="EMBL" id="NOU61170.1"/>
    </source>
</evidence>
<accession>A0ABX1WYE1</accession>
<evidence type="ECO:0008006" key="3">
    <source>
        <dbReference type="Google" id="ProtNLM"/>
    </source>
</evidence>
<keyword evidence="2" id="KW-1185">Reference proteome</keyword>
<dbReference type="Proteomes" id="UP000732105">
    <property type="component" value="Unassembled WGS sequence"/>
</dbReference>
<protein>
    <recommendedName>
        <fullName evidence="3">Outer membrane protein beta-barrel domain-containing protein</fullName>
    </recommendedName>
</protein>
<sequence>MKTLTPLLKPIILFVFTIFLSTQLSAQKRIDVVQLKNGNVLKGTIVRQVPGKFLELKTLDKNFWKFDMEDVAEIRYERKRLAKFKQDSLPLKNSKVFIHAKFGVLLGSNGNDNEAPFSVLCSANYRFKNGLSLGGGAGLETFEETQIPVFADIRYHHKIGGFNTYLFCQSGYSFALDDRDNTNYYYYGDEMENEGGWLINPGIGVVFSGRGNTRLSLGIGYRYQKNKLSWHNDYTSDKEILREEFNRMSIHLGIIF</sequence>
<name>A0ABX1WYE1_9BACT</name>
<evidence type="ECO:0000313" key="2">
    <source>
        <dbReference type="Proteomes" id="UP000732105"/>
    </source>
</evidence>
<gene>
    <name evidence="1" type="ORF">ELS83_15240</name>
</gene>
<reference evidence="1 2" key="1">
    <citation type="submission" date="2018-12" db="EMBL/GenBank/DDBJ databases">
        <title>Marinifilum JC070 sp. nov., a marine bacterium isolated from Yongle Blue Hole in the South China Sea.</title>
        <authorList>
            <person name="Fu T."/>
        </authorList>
    </citation>
    <scope>NUCLEOTIDE SEQUENCE [LARGE SCALE GENOMIC DNA]</scope>
    <source>
        <strain evidence="1 2">JC070</strain>
    </source>
</reference>
<comment type="caution">
    <text evidence="1">The sequence shown here is derived from an EMBL/GenBank/DDBJ whole genome shotgun (WGS) entry which is preliminary data.</text>
</comment>
<dbReference type="EMBL" id="RZNH01000029">
    <property type="protein sequence ID" value="NOU61170.1"/>
    <property type="molecule type" value="Genomic_DNA"/>
</dbReference>
<dbReference type="RefSeq" id="WP_171596436.1">
    <property type="nucleotide sequence ID" value="NZ_RZNH01000029.1"/>
</dbReference>
<organism evidence="1 2">
    <name type="scientific">Marinifilum caeruleilacunae</name>
    <dbReference type="NCBI Taxonomy" id="2499076"/>
    <lineage>
        <taxon>Bacteria</taxon>
        <taxon>Pseudomonadati</taxon>
        <taxon>Bacteroidota</taxon>
        <taxon>Bacteroidia</taxon>
        <taxon>Marinilabiliales</taxon>
        <taxon>Marinifilaceae</taxon>
    </lineage>
</organism>